<dbReference type="PIRSF" id="PIRSF036893">
    <property type="entry name" value="Lipocalin_ApoD"/>
    <property type="match status" value="1"/>
</dbReference>
<comment type="subcellular location">
    <subcellularLocation>
        <location evidence="2">Cell outer membrane</location>
    </subcellularLocation>
</comment>
<dbReference type="PROSITE" id="PS00213">
    <property type="entry name" value="LIPOCALIN"/>
    <property type="match status" value="1"/>
</dbReference>
<evidence type="ECO:0000259" key="3">
    <source>
        <dbReference type="Pfam" id="PF08212"/>
    </source>
</evidence>
<feature type="domain" description="Lipocalin/cytosolic fatty-acid binding" evidence="3">
    <location>
        <begin position="50"/>
        <end position="191"/>
    </location>
</feature>
<dbReference type="CDD" id="cd19438">
    <property type="entry name" value="lipocalin_Blc-like"/>
    <property type="match status" value="1"/>
</dbReference>
<comment type="function">
    <text evidence="2">Involved in the storage or transport of lipids necessary for membrane maintenance under stressful conditions. Displays a binding preference for lysophospholipids.</text>
</comment>
<dbReference type="Gene3D" id="2.40.128.20">
    <property type="match status" value="1"/>
</dbReference>
<proteinExistence type="inferred from homology"/>
<dbReference type="GO" id="GO:0006950">
    <property type="term" value="P:response to stress"/>
    <property type="evidence" value="ECO:0007669"/>
    <property type="project" value="UniProtKB-ARBA"/>
</dbReference>
<reference evidence="4 5" key="1">
    <citation type="journal article" date="2005" name="Genome Res.">
        <title>Comparative and functional genomic analyses of the pathogenicity of phytopathogen Xanthomonas campestris pv. campestris.</title>
        <authorList>
            <person name="Qian W."/>
            <person name="Jia Y."/>
            <person name="Ren S.X."/>
            <person name="He Y.Q."/>
            <person name="Feng J.X."/>
            <person name="Lu L.F."/>
            <person name="Sun Q."/>
            <person name="Ying G."/>
            <person name="Tang D.J."/>
            <person name="Tang H."/>
            <person name="Wu W."/>
            <person name="Hao P."/>
            <person name="Wang L."/>
            <person name="Jiang B.L."/>
            <person name="Zeng S."/>
            <person name="Gu W.Y."/>
            <person name="Lu G."/>
            <person name="Rong L."/>
            <person name="Tian Y."/>
            <person name="Yao Z."/>
            <person name="Fu G."/>
            <person name="Chen B."/>
            <person name="Fang R."/>
            <person name="Qiang B."/>
            <person name="Chen Z."/>
            <person name="Zhao G.P."/>
            <person name="Tang J.L."/>
            <person name="He C."/>
        </authorList>
    </citation>
    <scope>NUCLEOTIDE SEQUENCE [LARGE SCALE GENOMIC DNA]</scope>
    <source>
        <strain evidence="4 5">8004</strain>
    </source>
</reference>
<comment type="subunit">
    <text evidence="2">Homodimer.</text>
</comment>
<keyword evidence="2" id="KW-0446">Lipid-binding</keyword>
<organism evidence="4 5">
    <name type="scientific">Xanthomonas campestris pv. campestris (strain 8004)</name>
    <dbReference type="NCBI Taxonomy" id="314565"/>
    <lineage>
        <taxon>Bacteria</taxon>
        <taxon>Pseudomonadati</taxon>
        <taxon>Pseudomonadota</taxon>
        <taxon>Gammaproteobacteria</taxon>
        <taxon>Lysobacterales</taxon>
        <taxon>Lysobacteraceae</taxon>
        <taxon>Xanthomonas</taxon>
    </lineage>
</organism>
<comment type="similarity">
    <text evidence="1 2">Belongs to the calycin superfamily. Lipocalin family.</text>
</comment>
<evidence type="ECO:0000313" key="5">
    <source>
        <dbReference type="Proteomes" id="UP000000420"/>
    </source>
</evidence>
<dbReference type="AlphaFoldDB" id="A0A0H2X596"/>
<keyword evidence="2 4" id="KW-0449">Lipoprotein</keyword>
<name>A0A0H2X596_XANC8</name>
<dbReference type="HOGENOM" id="CLU_068449_0_0_6"/>
<evidence type="ECO:0000256" key="1">
    <source>
        <dbReference type="ARBA" id="ARBA00006889"/>
    </source>
</evidence>
<keyword evidence="2" id="KW-0472">Membrane</keyword>
<dbReference type="InterPro" id="IPR022271">
    <property type="entry name" value="Lipocalin_ApoD"/>
</dbReference>
<gene>
    <name evidence="4" type="ordered locus">XC_0652</name>
</gene>
<sequence length="207" mass="23754">MPPACGSVLTQLTLCDFAMRLTVSIALAFLLVLGLPTAQAKDTPTTERPIDLSKIMGTWYVIARMPNPVERGHVASRDEYTLVEDGKVAVRYRYREGFEEPEKEVNARASVDADSGNRDWRVWFYKVIPAKQRILEIAPDGSWMLISYPGRDLAWIFARKPDMSRDQYRTLVNKMRDDYAIYTDKLKRVPQLPEQVGRLGFEVPDKR</sequence>
<keyword evidence="2" id="KW-0998">Cell outer membrane</keyword>
<dbReference type="InterPro" id="IPR000566">
    <property type="entry name" value="Lipocln_cytosolic_FA-bd_dom"/>
</dbReference>
<dbReference type="PANTHER" id="PTHR10612:SF34">
    <property type="entry name" value="APOLIPOPROTEIN D"/>
    <property type="match status" value="1"/>
</dbReference>
<dbReference type="PANTHER" id="PTHR10612">
    <property type="entry name" value="APOLIPOPROTEIN D"/>
    <property type="match status" value="1"/>
</dbReference>
<dbReference type="Pfam" id="PF08212">
    <property type="entry name" value="Lipocalin_2"/>
    <property type="match status" value="1"/>
</dbReference>
<accession>A0A0H2X596</accession>
<dbReference type="EMBL" id="CP000050">
    <property type="protein sequence ID" value="AAY47732.1"/>
    <property type="molecule type" value="Genomic_DNA"/>
</dbReference>
<evidence type="ECO:0000256" key="2">
    <source>
        <dbReference type="PIRNR" id="PIRNR036893"/>
    </source>
</evidence>
<dbReference type="InterPro" id="IPR022272">
    <property type="entry name" value="Lipocalin_CS"/>
</dbReference>
<protein>
    <recommendedName>
        <fullName evidence="2">Outer membrane lipoprotein Blc</fullName>
    </recommendedName>
</protein>
<dbReference type="SUPFAM" id="SSF50814">
    <property type="entry name" value="Lipocalins"/>
    <property type="match status" value="1"/>
</dbReference>
<evidence type="ECO:0000313" key="4">
    <source>
        <dbReference type="EMBL" id="AAY47732.1"/>
    </source>
</evidence>
<dbReference type="InterPro" id="IPR047202">
    <property type="entry name" value="Lipocalin_Blc-like_dom"/>
</dbReference>
<dbReference type="InterPro" id="IPR012674">
    <property type="entry name" value="Calycin"/>
</dbReference>
<dbReference type="KEGG" id="xcb:XC_0652"/>
<dbReference type="GO" id="GO:0009279">
    <property type="term" value="C:cell outer membrane"/>
    <property type="evidence" value="ECO:0007669"/>
    <property type="project" value="UniProtKB-SubCell"/>
</dbReference>
<dbReference type="Proteomes" id="UP000000420">
    <property type="component" value="Chromosome"/>
</dbReference>
<dbReference type="GO" id="GO:0008289">
    <property type="term" value="F:lipid binding"/>
    <property type="evidence" value="ECO:0007669"/>
    <property type="project" value="UniProtKB-UniRule"/>
</dbReference>